<evidence type="ECO:0000256" key="1">
    <source>
        <dbReference type="SAM" id="Phobius"/>
    </source>
</evidence>
<reference evidence="2 3" key="1">
    <citation type="submission" date="2019-08" db="EMBL/GenBank/DDBJ databases">
        <title>Seonamhaeicola sediminis sp. nov., isolated from marine sediment.</title>
        <authorList>
            <person name="Cao W.R."/>
        </authorList>
    </citation>
    <scope>NUCLEOTIDE SEQUENCE [LARGE SCALE GENOMIC DNA]</scope>
    <source>
        <strain evidence="2 3">1505</strain>
    </source>
</reference>
<feature type="transmembrane region" description="Helical" evidence="1">
    <location>
        <begin position="69"/>
        <end position="87"/>
    </location>
</feature>
<dbReference type="EMBL" id="VRKQ01000008">
    <property type="protein sequence ID" value="TXG38685.1"/>
    <property type="molecule type" value="Genomic_DNA"/>
</dbReference>
<keyword evidence="3" id="KW-1185">Reference proteome</keyword>
<protein>
    <submittedName>
        <fullName evidence="2">Uncharacterized protein</fullName>
    </submittedName>
</protein>
<dbReference type="OrthoDB" id="1454061at2"/>
<keyword evidence="1" id="KW-1133">Transmembrane helix</keyword>
<dbReference type="AlphaFoldDB" id="A0A5C7GKD3"/>
<organism evidence="2 3">
    <name type="scientific">Seonamhaeicola maritimus</name>
    <dbReference type="NCBI Taxonomy" id="2591822"/>
    <lineage>
        <taxon>Bacteria</taxon>
        <taxon>Pseudomonadati</taxon>
        <taxon>Bacteroidota</taxon>
        <taxon>Flavobacteriia</taxon>
        <taxon>Flavobacteriales</taxon>
        <taxon>Flavobacteriaceae</taxon>
    </lineage>
</organism>
<sequence>MPLAESMLSTLKSNRNIMLDKSRRFRKTVGGYAWSKDELIDFPKASKKELNVIRNKIQKENRKTRIRQWLTFLIIFIILFSTFLYFIN</sequence>
<evidence type="ECO:0000313" key="2">
    <source>
        <dbReference type="EMBL" id="TXG38685.1"/>
    </source>
</evidence>
<proteinExistence type="predicted"/>
<comment type="caution">
    <text evidence="2">The sequence shown here is derived from an EMBL/GenBank/DDBJ whole genome shotgun (WGS) entry which is preliminary data.</text>
</comment>
<accession>A0A5C7GKD3</accession>
<dbReference type="RefSeq" id="WP_147766080.1">
    <property type="nucleotide sequence ID" value="NZ_VRKQ01000008.1"/>
</dbReference>
<gene>
    <name evidence="2" type="ORF">FUA22_02030</name>
</gene>
<dbReference type="Proteomes" id="UP000321080">
    <property type="component" value="Unassembled WGS sequence"/>
</dbReference>
<evidence type="ECO:0000313" key="3">
    <source>
        <dbReference type="Proteomes" id="UP000321080"/>
    </source>
</evidence>
<keyword evidence="1" id="KW-0472">Membrane</keyword>
<name>A0A5C7GKD3_9FLAO</name>
<keyword evidence="1" id="KW-0812">Transmembrane</keyword>